<sequence length="255" mass="27849">MTAGEQRVFAEVLDELCLRPGDRSRYTNVELAERIRRDGGEITHTYISQLRRGDKDNPTCRTIEGLANALHVHPACFVGGRSALHAGERPRWRRGALKHLFDTVYPPNRGPFSPEEIAARITAGPYGSISANYVRELLAGTSDNPRLKHILGLAEAFGAAPAYFFDDELAARVDEQLETRLAMDKLGVNTVILRTAEQPPPPGVRNKILLALVRALHPGVEAEDAIRRALEPDEPATSADDEPTDGRAVTGTGST</sequence>
<dbReference type="Proteomes" id="UP001597168">
    <property type="component" value="Unassembled WGS sequence"/>
</dbReference>
<name>A0ABW3QRS9_9PSEU</name>
<dbReference type="EMBL" id="JBHTLK010000038">
    <property type="protein sequence ID" value="MFD1147548.1"/>
    <property type="molecule type" value="Genomic_DNA"/>
</dbReference>
<organism evidence="2 3">
    <name type="scientific">Saccharothrix hoggarensis</name>
    <dbReference type="NCBI Taxonomy" id="913853"/>
    <lineage>
        <taxon>Bacteria</taxon>
        <taxon>Bacillati</taxon>
        <taxon>Actinomycetota</taxon>
        <taxon>Actinomycetes</taxon>
        <taxon>Pseudonocardiales</taxon>
        <taxon>Pseudonocardiaceae</taxon>
        <taxon>Saccharothrix</taxon>
    </lineage>
</organism>
<evidence type="ECO:0000256" key="1">
    <source>
        <dbReference type="SAM" id="MobiDB-lite"/>
    </source>
</evidence>
<keyword evidence="3" id="KW-1185">Reference proteome</keyword>
<evidence type="ECO:0008006" key="4">
    <source>
        <dbReference type="Google" id="ProtNLM"/>
    </source>
</evidence>
<reference evidence="3" key="1">
    <citation type="journal article" date="2019" name="Int. J. Syst. Evol. Microbiol.">
        <title>The Global Catalogue of Microorganisms (GCM) 10K type strain sequencing project: providing services to taxonomists for standard genome sequencing and annotation.</title>
        <authorList>
            <consortium name="The Broad Institute Genomics Platform"/>
            <consortium name="The Broad Institute Genome Sequencing Center for Infectious Disease"/>
            <person name="Wu L."/>
            <person name="Ma J."/>
        </authorList>
    </citation>
    <scope>NUCLEOTIDE SEQUENCE [LARGE SCALE GENOMIC DNA]</scope>
    <source>
        <strain evidence="3">CCUG 60214</strain>
    </source>
</reference>
<protein>
    <recommendedName>
        <fullName evidence="4">Helix-turn-helix protein</fullName>
    </recommendedName>
</protein>
<evidence type="ECO:0000313" key="2">
    <source>
        <dbReference type="EMBL" id="MFD1147548.1"/>
    </source>
</evidence>
<dbReference type="Gene3D" id="1.10.260.40">
    <property type="entry name" value="lambda repressor-like DNA-binding domains"/>
    <property type="match status" value="2"/>
</dbReference>
<dbReference type="InterPro" id="IPR010982">
    <property type="entry name" value="Lambda_DNA-bd_dom_sf"/>
</dbReference>
<proteinExistence type="predicted"/>
<dbReference type="RefSeq" id="WP_380722795.1">
    <property type="nucleotide sequence ID" value="NZ_JBHTLK010000038.1"/>
</dbReference>
<comment type="caution">
    <text evidence="2">The sequence shown here is derived from an EMBL/GenBank/DDBJ whole genome shotgun (WGS) entry which is preliminary data.</text>
</comment>
<gene>
    <name evidence="2" type="ORF">ACFQ3T_10470</name>
</gene>
<evidence type="ECO:0000313" key="3">
    <source>
        <dbReference type="Proteomes" id="UP001597168"/>
    </source>
</evidence>
<accession>A0ABW3QRS9</accession>
<feature type="region of interest" description="Disordered" evidence="1">
    <location>
        <begin position="226"/>
        <end position="255"/>
    </location>
</feature>